<protein>
    <submittedName>
        <fullName evidence="2">Uncharacterized protein</fullName>
    </submittedName>
</protein>
<keyword evidence="3" id="KW-1185">Reference proteome</keyword>
<organism evidence="2 3">
    <name type="scientific">Paramecium tetraurelia</name>
    <dbReference type="NCBI Taxonomy" id="5888"/>
    <lineage>
        <taxon>Eukaryota</taxon>
        <taxon>Sar</taxon>
        <taxon>Alveolata</taxon>
        <taxon>Ciliophora</taxon>
        <taxon>Intramacronucleata</taxon>
        <taxon>Oligohymenophorea</taxon>
        <taxon>Peniculida</taxon>
        <taxon>Parameciidae</taxon>
        <taxon>Paramecium</taxon>
    </lineage>
</organism>
<feature type="signal peptide" evidence="1">
    <location>
        <begin position="1"/>
        <end position="20"/>
    </location>
</feature>
<dbReference type="InParanoid" id="A0DMN3"/>
<dbReference type="RefSeq" id="XP_001451697.1">
    <property type="nucleotide sequence ID" value="XM_001451660.2"/>
</dbReference>
<reference evidence="2 3" key="1">
    <citation type="journal article" date="2006" name="Nature">
        <title>Global trends of whole-genome duplications revealed by the ciliate Paramecium tetraurelia.</title>
        <authorList>
            <consortium name="Genoscope"/>
            <person name="Aury J.-M."/>
            <person name="Jaillon O."/>
            <person name="Duret L."/>
            <person name="Noel B."/>
            <person name="Jubin C."/>
            <person name="Porcel B.M."/>
            <person name="Segurens B."/>
            <person name="Daubin V."/>
            <person name="Anthouard V."/>
            <person name="Aiach N."/>
            <person name="Arnaiz O."/>
            <person name="Billaut A."/>
            <person name="Beisson J."/>
            <person name="Blanc I."/>
            <person name="Bouhouche K."/>
            <person name="Camara F."/>
            <person name="Duharcourt S."/>
            <person name="Guigo R."/>
            <person name="Gogendeau D."/>
            <person name="Katinka M."/>
            <person name="Keller A.-M."/>
            <person name="Kissmehl R."/>
            <person name="Klotz C."/>
            <person name="Koll F."/>
            <person name="Le Moue A."/>
            <person name="Lepere C."/>
            <person name="Malinsky S."/>
            <person name="Nowacki M."/>
            <person name="Nowak J.K."/>
            <person name="Plattner H."/>
            <person name="Poulain J."/>
            <person name="Ruiz F."/>
            <person name="Serrano V."/>
            <person name="Zagulski M."/>
            <person name="Dessen P."/>
            <person name="Betermier M."/>
            <person name="Weissenbach J."/>
            <person name="Scarpelli C."/>
            <person name="Schachter V."/>
            <person name="Sperling L."/>
            <person name="Meyer E."/>
            <person name="Cohen J."/>
            <person name="Wincker P."/>
        </authorList>
    </citation>
    <scope>NUCLEOTIDE SEQUENCE [LARGE SCALE GENOMIC DNA]</scope>
    <source>
        <strain evidence="2 3">Stock d4-2</strain>
    </source>
</reference>
<sequence>LKLTCFHLLSILVIVRTTEKQMKEQNDNPCLHIINQNQFHPKIIVVVLKRNDKLQTFDFPLLENLLILIYYKRSITRHLKLFSNKRTFYEILGQMDLARMILMAIQFNKFHSSQVTPYQMN</sequence>
<dbReference type="AlphaFoldDB" id="A0DMN3"/>
<name>A0DMN3_PARTE</name>
<evidence type="ECO:0000256" key="1">
    <source>
        <dbReference type="SAM" id="SignalP"/>
    </source>
</evidence>
<dbReference type="Proteomes" id="UP000000600">
    <property type="component" value="Unassembled WGS sequence"/>
</dbReference>
<dbReference type="KEGG" id="ptm:GSPATT00039682001"/>
<feature type="non-terminal residue" evidence="2">
    <location>
        <position position="1"/>
    </location>
</feature>
<accession>A0DMN3</accession>
<evidence type="ECO:0000313" key="3">
    <source>
        <dbReference type="Proteomes" id="UP000000600"/>
    </source>
</evidence>
<proteinExistence type="predicted"/>
<dbReference type="GeneID" id="5037482"/>
<dbReference type="HOGENOM" id="CLU_2044235_0_0_1"/>
<dbReference type="EMBL" id="CT868506">
    <property type="protein sequence ID" value="CAK84300.1"/>
    <property type="molecule type" value="Genomic_DNA"/>
</dbReference>
<evidence type="ECO:0000313" key="2">
    <source>
        <dbReference type="EMBL" id="CAK84300.1"/>
    </source>
</evidence>
<keyword evidence="1" id="KW-0732">Signal</keyword>
<gene>
    <name evidence="2" type="ORF">GSPATT00039682001</name>
</gene>
<feature type="chain" id="PRO_5002624206" evidence="1">
    <location>
        <begin position="21"/>
        <end position="121"/>
    </location>
</feature>